<protein>
    <recommendedName>
        <fullName evidence="3 4">Multifunctional fusion protein</fullName>
    </recommendedName>
    <domain>
        <recommendedName>
            <fullName evidence="3">Shikimate kinase</fullName>
            <shortName evidence="3">SK</shortName>
            <ecNumber evidence="3">2.7.1.71</ecNumber>
        </recommendedName>
    </domain>
    <domain>
        <recommendedName>
            <fullName evidence="4">Shikimate dehydrogenase (NADP(+))</fullName>
            <shortName evidence="4">SDH</shortName>
            <ecNumber evidence="4">1.1.1.25</ecNumber>
        </recommendedName>
    </domain>
</protein>
<feature type="binding site" evidence="3">
    <location>
        <position position="454"/>
    </location>
    <ligand>
        <name>substrate</name>
    </ligand>
</feature>
<comment type="pathway">
    <text evidence="3">Metabolic intermediate biosynthesis; chorismate biosynthesis; chorismate from D-erythrose 4-phosphate and phosphoenolpyruvate: step 5/7.</text>
</comment>
<dbReference type="EC" id="2.7.1.71" evidence="3"/>
<dbReference type="InterPro" id="IPR027417">
    <property type="entry name" value="P-loop_NTPase"/>
</dbReference>
<feature type="binding site" evidence="3">
    <location>
        <begin position="329"/>
        <end position="334"/>
    </location>
    <ligand>
        <name>ATP</name>
        <dbReference type="ChEBI" id="CHEBI:30616"/>
    </ligand>
</feature>
<dbReference type="HAMAP" id="MF_00109">
    <property type="entry name" value="Shikimate_kinase"/>
    <property type="match status" value="1"/>
</dbReference>
<dbReference type="AlphaFoldDB" id="A0AA97DBI4"/>
<gene>
    <name evidence="3" type="primary">aroK</name>
    <name evidence="4" type="synonym">aroE</name>
    <name evidence="6" type="ORF">PXC00_01515</name>
</gene>
<comment type="caution">
    <text evidence="3">Lacks conserved residue(s) required for the propagation of feature annotation.</text>
</comment>
<dbReference type="PANTHER" id="PTHR21089">
    <property type="entry name" value="SHIKIMATE DEHYDROGENASE"/>
    <property type="match status" value="1"/>
</dbReference>
<dbReference type="EC" id="1.1.1.25" evidence="4"/>
<feature type="binding site" evidence="4">
    <location>
        <position position="62"/>
    </location>
    <ligand>
        <name>shikimate</name>
        <dbReference type="ChEBI" id="CHEBI:36208"/>
    </ligand>
</feature>
<dbReference type="GO" id="GO:0004765">
    <property type="term" value="F:shikimate kinase activity"/>
    <property type="evidence" value="ECO:0007669"/>
    <property type="project" value="UniProtKB-UniRule"/>
</dbReference>
<dbReference type="KEGG" id="carl:PXC00_01515"/>
<evidence type="ECO:0000256" key="4">
    <source>
        <dbReference type="HAMAP-Rule" id="MF_00222"/>
    </source>
</evidence>
<feature type="binding site" evidence="3">
    <location>
        <position position="435"/>
    </location>
    <ligand>
        <name>ATP</name>
        <dbReference type="ChEBI" id="CHEBI:30616"/>
    </ligand>
</feature>
<feature type="binding site" evidence="4">
    <location>
        <position position="102"/>
    </location>
    <ligand>
        <name>shikimate</name>
        <dbReference type="ChEBI" id="CHEBI:36208"/>
    </ligand>
</feature>
<dbReference type="GO" id="GO:0005524">
    <property type="term" value="F:ATP binding"/>
    <property type="evidence" value="ECO:0007669"/>
    <property type="project" value="UniProtKB-UniRule"/>
</dbReference>
<dbReference type="InterPro" id="IPR031322">
    <property type="entry name" value="Shikimate/glucono_kinase"/>
</dbReference>
<dbReference type="GO" id="GO:0004764">
    <property type="term" value="F:shikimate 3-dehydrogenase (NADP+) activity"/>
    <property type="evidence" value="ECO:0007669"/>
    <property type="project" value="UniProtKB-UniRule"/>
</dbReference>
<dbReference type="EMBL" id="CP135996">
    <property type="protein sequence ID" value="WOC32575.1"/>
    <property type="molecule type" value="Genomic_DNA"/>
</dbReference>
<keyword evidence="3" id="KW-0547">Nucleotide-binding</keyword>
<dbReference type="GO" id="GO:0009073">
    <property type="term" value="P:aromatic amino acid family biosynthetic process"/>
    <property type="evidence" value="ECO:0007669"/>
    <property type="project" value="UniProtKB-KW"/>
</dbReference>
<dbReference type="PANTHER" id="PTHR21089:SF1">
    <property type="entry name" value="BIFUNCTIONAL 3-DEHYDROQUINATE DEHYDRATASE_SHIKIMATE DEHYDROGENASE, CHLOROPLASTIC"/>
    <property type="match status" value="1"/>
</dbReference>
<keyword evidence="3" id="KW-0460">Magnesium</keyword>
<feature type="binding site" evidence="4">
    <location>
        <position position="256"/>
    </location>
    <ligand>
        <name>NADP(+)</name>
        <dbReference type="ChEBI" id="CHEBI:58349"/>
    </ligand>
</feature>
<dbReference type="CDD" id="cd00464">
    <property type="entry name" value="SK"/>
    <property type="match status" value="1"/>
</dbReference>
<evidence type="ECO:0000256" key="3">
    <source>
        <dbReference type="HAMAP-Rule" id="MF_00109"/>
    </source>
</evidence>
<evidence type="ECO:0000256" key="2">
    <source>
        <dbReference type="ARBA" id="ARBA00023141"/>
    </source>
</evidence>
<dbReference type="InterPro" id="IPR046346">
    <property type="entry name" value="Aminoacid_DH-like_N_sf"/>
</dbReference>
<dbReference type="RefSeq" id="WP_275844563.1">
    <property type="nucleotide sequence ID" value="NZ_CP135996.1"/>
</dbReference>
<dbReference type="Pfam" id="PF08501">
    <property type="entry name" value="Shikimate_dh_N"/>
    <property type="match status" value="1"/>
</dbReference>
<comment type="similarity">
    <text evidence="4">Belongs to the shikimate dehydrogenase family.</text>
</comment>
<evidence type="ECO:0000313" key="6">
    <source>
        <dbReference type="EMBL" id="WOC32575.1"/>
    </source>
</evidence>
<comment type="pathway">
    <text evidence="1 4">Metabolic intermediate biosynthesis; chorismate biosynthesis; chorismate from D-erythrose 4-phosphate and phosphoenolpyruvate: step 4/7.</text>
</comment>
<dbReference type="GO" id="GO:0008652">
    <property type="term" value="P:amino acid biosynthetic process"/>
    <property type="evidence" value="ECO:0007669"/>
    <property type="project" value="UniProtKB-KW"/>
</dbReference>
<comment type="cofactor">
    <cofactor evidence="3">
        <name>Mg(2+)</name>
        <dbReference type="ChEBI" id="CHEBI:18420"/>
    </cofactor>
    <text evidence="3">Binds 1 Mg(2+) ion per subunit.</text>
</comment>
<reference evidence="6" key="1">
    <citation type="submission" date="2023-09" db="EMBL/GenBank/DDBJ databases">
        <authorList>
            <person name="Zeng C."/>
        </authorList>
    </citation>
    <scope>NUCLEOTIDE SEQUENCE</scope>
    <source>
        <strain evidence="6">ZCY20-5</strain>
    </source>
</reference>
<dbReference type="Pfam" id="PF01202">
    <property type="entry name" value="SKI"/>
    <property type="match status" value="1"/>
</dbReference>
<comment type="similarity">
    <text evidence="3">Belongs to the shikimate kinase family.</text>
</comment>
<keyword evidence="2 3" id="KW-0057">Aromatic amino acid biosynthesis</keyword>
<keyword evidence="4" id="KW-0560">Oxidoreductase</keyword>
<feature type="binding site" evidence="3">
    <location>
        <position position="397"/>
    </location>
    <ligand>
        <name>substrate</name>
    </ligand>
</feature>
<feature type="binding site" evidence="3">
    <location>
        <position position="333"/>
    </location>
    <ligand>
        <name>Mg(2+)</name>
        <dbReference type="ChEBI" id="CHEBI:18420"/>
    </ligand>
</feature>
<comment type="function">
    <text evidence="4">Involved in the biosynthesis of the chorismate, which leads to the biosynthesis of aromatic amino acids. Catalyzes the reversible NADPH linked reduction of 3-dehydroshikimate (DHSA) to yield shikimate (SA).</text>
</comment>
<dbReference type="HAMAP" id="MF_00222">
    <property type="entry name" value="Shikimate_DH_AroE"/>
    <property type="match status" value="1"/>
</dbReference>
<proteinExistence type="inferred from homology"/>
<keyword evidence="3" id="KW-0479">Metal-binding</keyword>
<feature type="active site" description="Proton acceptor" evidence="4">
    <location>
        <position position="66"/>
    </location>
</feature>
<comment type="subunit">
    <text evidence="4">Homodimer.</text>
</comment>
<dbReference type="InterPro" id="IPR000623">
    <property type="entry name" value="Shikimate_kinase/TSH1"/>
</dbReference>
<dbReference type="GO" id="GO:0000287">
    <property type="term" value="F:magnesium ion binding"/>
    <property type="evidence" value="ECO:0007669"/>
    <property type="project" value="UniProtKB-UniRule"/>
</dbReference>
<feature type="binding site" evidence="4">
    <location>
        <position position="258"/>
    </location>
    <ligand>
        <name>shikimate</name>
        <dbReference type="ChEBI" id="CHEBI:36208"/>
    </ligand>
</feature>
<feature type="binding site" evidence="3">
    <location>
        <position position="351"/>
    </location>
    <ligand>
        <name>substrate</name>
    </ligand>
</feature>
<dbReference type="CDD" id="cd01065">
    <property type="entry name" value="NAD_bind_Shikimate_DH"/>
    <property type="match status" value="1"/>
</dbReference>
<keyword evidence="3" id="KW-0963">Cytoplasm</keyword>
<dbReference type="GO" id="GO:0019632">
    <property type="term" value="P:shikimate metabolic process"/>
    <property type="evidence" value="ECO:0007669"/>
    <property type="project" value="TreeGrafter"/>
</dbReference>
<dbReference type="SUPFAM" id="SSF52540">
    <property type="entry name" value="P-loop containing nucleoside triphosphate hydrolases"/>
    <property type="match status" value="1"/>
</dbReference>
<reference evidence="6" key="2">
    <citation type="submission" date="2024-06" db="EMBL/GenBank/DDBJ databases">
        <title>Caproicibacterium argilliputei sp. nov, a novel caproic acid producing anaerobic bacterium isolated from pit mud.</title>
        <authorList>
            <person name="Xia S."/>
        </authorList>
    </citation>
    <scope>NUCLEOTIDE SEQUENCE</scope>
    <source>
        <strain evidence="6">ZCY20-5</strain>
    </source>
</reference>
<dbReference type="PRINTS" id="PR01100">
    <property type="entry name" value="SHIKIMTKNASE"/>
</dbReference>
<keyword evidence="3" id="KW-0028">Amino-acid biosynthesis</keyword>
<comment type="subunit">
    <text evidence="3">Monomer.</text>
</comment>
<dbReference type="InterPro" id="IPR013708">
    <property type="entry name" value="Shikimate_DH-bd_N"/>
</dbReference>
<dbReference type="GO" id="GO:0005737">
    <property type="term" value="C:cytoplasm"/>
    <property type="evidence" value="ECO:0007669"/>
    <property type="project" value="UniProtKB-SubCell"/>
</dbReference>
<keyword evidence="4" id="KW-0521">NADP</keyword>
<feature type="domain" description="Shikimate dehydrogenase substrate binding N-terminal" evidence="5">
    <location>
        <begin position="8"/>
        <end position="89"/>
    </location>
</feature>
<evidence type="ECO:0000313" key="7">
    <source>
        <dbReference type="Proteomes" id="UP001300604"/>
    </source>
</evidence>
<feature type="binding site" evidence="3">
    <location>
        <position position="375"/>
    </location>
    <ligand>
        <name>substrate</name>
    </ligand>
</feature>
<dbReference type="InterPro" id="IPR036291">
    <property type="entry name" value="NAD(P)-bd_dom_sf"/>
</dbReference>
<feature type="binding site" evidence="4">
    <location>
        <position position="286"/>
    </location>
    <ligand>
        <name>shikimate</name>
        <dbReference type="ChEBI" id="CHEBI:36208"/>
    </ligand>
</feature>
<dbReference type="Gene3D" id="3.40.50.720">
    <property type="entry name" value="NAD(P)-binding Rossmann-like Domain"/>
    <property type="match status" value="1"/>
</dbReference>
<sequence>MPQKRFAVIGHPIGHTMSPYIHQKLLKLCGVNGTYAKMDIPPQELAERFADTLRLLDGFNVTIPHKQAVIPLLDELDGDAAAFGSVNTVSLRGGKAAGCTTDGIGFRRALSAAGLPVKGRVLLLGTGGVARVLANEIQAAPNWNTLYIVMRRHEDERPHASDTLRQAQERQARRAAREQAFLNSLNRRLQAPDKKDGAALSRKICITDEETVEQSCADGLSFDLLVNGTSAGMYPNLADCPVSAQTVRACHAVFDAVYNPGVTMLMHYAQEAGIPCAGGMGMLVWQAAASEEIWLKHHFAPQEVAPIVADAEQTMRRRFGNVILCGFMGCGKSTAGRLLAQSLGREFVDLDTFIERKEGMSISDLFREKGEAYFRRCETEACRTLSRRSGLVLAAGGGTLLHPENTRLLRETGVIALLHTPYESIAQRLSGDHSRPLLERADKAAFMRSLYETRMPVYQSAADLTVQEAQSDAAAQKLQALLTAEDDNSL</sequence>
<organism evidence="6 7">
    <name type="scientific">Caproicibacterium argilliputei</name>
    <dbReference type="NCBI Taxonomy" id="3030016"/>
    <lineage>
        <taxon>Bacteria</taxon>
        <taxon>Bacillati</taxon>
        <taxon>Bacillota</taxon>
        <taxon>Clostridia</taxon>
        <taxon>Eubacteriales</taxon>
        <taxon>Oscillospiraceae</taxon>
        <taxon>Caproicibacterium</taxon>
    </lineage>
</organism>
<dbReference type="InterPro" id="IPR022893">
    <property type="entry name" value="Shikimate_DH_fam"/>
</dbReference>
<evidence type="ECO:0000259" key="5">
    <source>
        <dbReference type="Pfam" id="PF08501"/>
    </source>
</evidence>
<keyword evidence="3 6" id="KW-0418">Kinase</keyword>
<accession>A0AA97DBI4</accession>
<comment type="subcellular location">
    <subcellularLocation>
        <location evidence="3">Cytoplasm</location>
    </subcellularLocation>
</comment>
<comment type="catalytic activity">
    <reaction evidence="4">
        <text>shikimate + NADP(+) = 3-dehydroshikimate + NADPH + H(+)</text>
        <dbReference type="Rhea" id="RHEA:17737"/>
        <dbReference type="ChEBI" id="CHEBI:15378"/>
        <dbReference type="ChEBI" id="CHEBI:16630"/>
        <dbReference type="ChEBI" id="CHEBI:36208"/>
        <dbReference type="ChEBI" id="CHEBI:57783"/>
        <dbReference type="ChEBI" id="CHEBI:58349"/>
        <dbReference type="EC" id="1.1.1.25"/>
    </reaction>
</comment>
<dbReference type="SUPFAM" id="SSF51735">
    <property type="entry name" value="NAD(P)-binding Rossmann-fold domains"/>
    <property type="match status" value="1"/>
</dbReference>
<dbReference type="Gene3D" id="3.40.50.300">
    <property type="entry name" value="P-loop containing nucleotide triphosphate hydrolases"/>
    <property type="match status" value="1"/>
</dbReference>
<evidence type="ECO:0000256" key="1">
    <source>
        <dbReference type="ARBA" id="ARBA00004871"/>
    </source>
</evidence>
<comment type="function">
    <text evidence="3">Catalyzes the specific phosphorylation of the 3-hydroxyl group of shikimic acid using ATP as a cosubstrate.</text>
</comment>
<dbReference type="Proteomes" id="UP001300604">
    <property type="component" value="Chromosome"/>
</dbReference>
<name>A0AA97DBI4_9FIRM</name>
<feature type="binding site" evidence="4">
    <location>
        <position position="87"/>
    </location>
    <ligand>
        <name>shikimate</name>
        <dbReference type="ChEBI" id="CHEBI:36208"/>
    </ligand>
</feature>
<keyword evidence="7" id="KW-1185">Reference proteome</keyword>
<comment type="catalytic activity">
    <reaction evidence="3">
        <text>shikimate + ATP = 3-phosphoshikimate + ADP + H(+)</text>
        <dbReference type="Rhea" id="RHEA:13121"/>
        <dbReference type="ChEBI" id="CHEBI:15378"/>
        <dbReference type="ChEBI" id="CHEBI:30616"/>
        <dbReference type="ChEBI" id="CHEBI:36208"/>
        <dbReference type="ChEBI" id="CHEBI:145989"/>
        <dbReference type="ChEBI" id="CHEBI:456216"/>
        <dbReference type="EC" id="2.7.1.71"/>
    </reaction>
</comment>
<feature type="binding site" evidence="4">
    <location>
        <begin position="16"/>
        <end position="18"/>
    </location>
    <ligand>
        <name>shikimate</name>
        <dbReference type="ChEBI" id="CHEBI:36208"/>
    </ligand>
</feature>
<dbReference type="GO" id="GO:0009423">
    <property type="term" value="P:chorismate biosynthetic process"/>
    <property type="evidence" value="ECO:0007669"/>
    <property type="project" value="UniProtKB-UniRule"/>
</dbReference>
<feature type="binding site" evidence="4">
    <location>
        <position position="279"/>
    </location>
    <ligand>
        <name>NADP(+)</name>
        <dbReference type="ChEBI" id="CHEBI:58349"/>
    </ligand>
</feature>
<keyword evidence="3" id="KW-0067">ATP-binding</keyword>
<dbReference type="Gene3D" id="3.40.50.10860">
    <property type="entry name" value="Leucine Dehydrogenase, chain A, domain 1"/>
    <property type="match status" value="1"/>
</dbReference>
<dbReference type="SUPFAM" id="SSF53223">
    <property type="entry name" value="Aminoacid dehydrogenase-like, N-terminal domain"/>
    <property type="match status" value="1"/>
</dbReference>
<keyword evidence="3" id="KW-0808">Transferase</keyword>